<keyword evidence="3" id="KW-1185">Reference proteome</keyword>
<reference evidence="2 3" key="1">
    <citation type="submission" date="2020-01" db="EMBL/GenBank/DDBJ databases">
        <title>Paenibacillus sp. nov., isolated from tomato rhizosphere.</title>
        <authorList>
            <person name="Weon H.-Y."/>
            <person name="Lee S.A."/>
        </authorList>
    </citation>
    <scope>NUCLEOTIDE SEQUENCE [LARGE SCALE GENOMIC DNA]</scope>
    <source>
        <strain evidence="2 3">12200R-189</strain>
    </source>
</reference>
<dbReference type="PANTHER" id="PTHR12526:SF630">
    <property type="entry name" value="GLYCOSYLTRANSFERASE"/>
    <property type="match status" value="1"/>
</dbReference>
<proteinExistence type="predicted"/>
<dbReference type="InterPro" id="IPR001296">
    <property type="entry name" value="Glyco_trans_1"/>
</dbReference>
<dbReference type="Gene3D" id="3.40.50.2000">
    <property type="entry name" value="Glycogen Phosphorylase B"/>
    <property type="match status" value="1"/>
</dbReference>
<keyword evidence="2" id="KW-0808">Transferase</keyword>
<evidence type="ECO:0000313" key="2">
    <source>
        <dbReference type="EMBL" id="QHT59916.1"/>
    </source>
</evidence>
<dbReference type="EMBL" id="CP048209">
    <property type="protein sequence ID" value="QHT59916.1"/>
    <property type="molecule type" value="Genomic_DNA"/>
</dbReference>
<dbReference type="SUPFAM" id="SSF53756">
    <property type="entry name" value="UDP-Glycosyltransferase/glycogen phosphorylase"/>
    <property type="match status" value="1"/>
</dbReference>
<organism evidence="2 3">
    <name type="scientific">Paenibacillus lycopersici</name>
    <dbReference type="NCBI Taxonomy" id="2704462"/>
    <lineage>
        <taxon>Bacteria</taxon>
        <taxon>Bacillati</taxon>
        <taxon>Bacillota</taxon>
        <taxon>Bacilli</taxon>
        <taxon>Bacillales</taxon>
        <taxon>Paenibacillaceae</taxon>
        <taxon>Paenibacillus</taxon>
    </lineage>
</organism>
<dbReference type="PANTHER" id="PTHR12526">
    <property type="entry name" value="GLYCOSYLTRANSFERASE"/>
    <property type="match status" value="1"/>
</dbReference>
<dbReference type="RefSeq" id="WP_162355982.1">
    <property type="nucleotide sequence ID" value="NZ_CP048209.1"/>
</dbReference>
<dbReference type="GO" id="GO:0016757">
    <property type="term" value="F:glycosyltransferase activity"/>
    <property type="evidence" value="ECO:0007669"/>
    <property type="project" value="InterPro"/>
</dbReference>
<gene>
    <name evidence="2" type="ORF">GXP70_08090</name>
</gene>
<sequence>MLRIAVVGHFGKGHKLANGQTIKTKTITDELMKQDGTKVSTIDTHNWRRNPIALLMNCIKVMMTCKHIVVLPAYNGIKVIVPLFIFLNFFFRRKIHYVVIGGWLPEFLNQNRKLLYFVKKLNSIHVESYTMISNLRKFGVEKTFYLPNFKSINQLQEHELVYASHIPYKLCTFSRVLKEKGIEDAIEAVCHINEKYNKIMFTLDIYGEIDPGYKARFDSFMNKHEYISYKGIVAYTDSVETLKKYFMLVFPTYYYGEGFAGTLLDAFASGLPVLASNWKYNNEIVKDGVNGLLFDLGQENLQSKLEYILSKPDLIHEFKSNCLKEYDNYRPDIVITRFLSIINNNGSNKSTAKKATAAAEEK</sequence>
<protein>
    <submittedName>
        <fullName evidence="2">Glycosyltransferase</fullName>
    </submittedName>
</protein>
<dbReference type="Pfam" id="PF00534">
    <property type="entry name" value="Glycos_transf_1"/>
    <property type="match status" value="1"/>
</dbReference>
<dbReference type="Proteomes" id="UP000476064">
    <property type="component" value="Chromosome"/>
</dbReference>
<evidence type="ECO:0000313" key="3">
    <source>
        <dbReference type="Proteomes" id="UP000476064"/>
    </source>
</evidence>
<dbReference type="CDD" id="cd03801">
    <property type="entry name" value="GT4_PimA-like"/>
    <property type="match status" value="1"/>
</dbReference>
<name>A0A6C0FRY4_9BACL</name>
<feature type="domain" description="Glycosyl transferase family 1" evidence="1">
    <location>
        <begin position="169"/>
        <end position="321"/>
    </location>
</feature>
<dbReference type="KEGG" id="plyc:GXP70_08090"/>
<evidence type="ECO:0000259" key="1">
    <source>
        <dbReference type="Pfam" id="PF00534"/>
    </source>
</evidence>
<accession>A0A6C0FRY4</accession>
<dbReference type="AlphaFoldDB" id="A0A6C0FRY4"/>